<dbReference type="RefSeq" id="WP_266339627.1">
    <property type="nucleotide sequence ID" value="NZ_JAPKNK010000006.1"/>
</dbReference>
<protein>
    <submittedName>
        <fullName evidence="6">LysR family transcriptional regulator</fullName>
    </submittedName>
</protein>
<comment type="caution">
    <text evidence="6">The sequence shown here is derived from an EMBL/GenBank/DDBJ whole genome shotgun (WGS) entry which is preliminary data.</text>
</comment>
<accession>A0A9X3E2R4</accession>
<feature type="domain" description="HTH lysR-type" evidence="5">
    <location>
        <begin position="1"/>
        <end position="59"/>
    </location>
</feature>
<dbReference type="InterPro" id="IPR036388">
    <property type="entry name" value="WH-like_DNA-bd_sf"/>
</dbReference>
<keyword evidence="2" id="KW-0805">Transcription regulation</keyword>
<dbReference type="PANTHER" id="PTHR30537:SF72">
    <property type="entry name" value="LYSR FAMILY TRANSCRIPTIONAL REGULATOR"/>
    <property type="match status" value="1"/>
</dbReference>
<dbReference type="SUPFAM" id="SSF53850">
    <property type="entry name" value="Periplasmic binding protein-like II"/>
    <property type="match status" value="1"/>
</dbReference>
<reference evidence="6" key="1">
    <citation type="submission" date="2022-11" db="EMBL/GenBank/DDBJ databases">
        <title>Biodiversity and phylogenetic relationships of bacteria.</title>
        <authorList>
            <person name="Machado R.A.R."/>
            <person name="Bhat A."/>
            <person name="Loulou A."/>
            <person name="Kallel S."/>
        </authorList>
    </citation>
    <scope>NUCLEOTIDE SEQUENCE</scope>
    <source>
        <strain evidence="6">K-TC2</strain>
    </source>
</reference>
<evidence type="ECO:0000313" key="7">
    <source>
        <dbReference type="Proteomes" id="UP001144805"/>
    </source>
</evidence>
<keyword evidence="3" id="KW-0238">DNA-binding</keyword>
<dbReference type="Pfam" id="PF03466">
    <property type="entry name" value="LysR_substrate"/>
    <property type="match status" value="1"/>
</dbReference>
<name>A0A9X3E2R4_9HYPH</name>
<dbReference type="InterPro" id="IPR058163">
    <property type="entry name" value="LysR-type_TF_proteobact-type"/>
</dbReference>
<evidence type="ECO:0000256" key="4">
    <source>
        <dbReference type="ARBA" id="ARBA00023163"/>
    </source>
</evidence>
<dbReference type="AlphaFoldDB" id="A0A9X3E2R4"/>
<dbReference type="PROSITE" id="PS50931">
    <property type="entry name" value="HTH_LYSR"/>
    <property type="match status" value="1"/>
</dbReference>
<dbReference type="PRINTS" id="PR00039">
    <property type="entry name" value="HTHLYSR"/>
</dbReference>
<gene>
    <name evidence="6" type="ORF">OSH07_15785</name>
</gene>
<keyword evidence="7" id="KW-1185">Reference proteome</keyword>
<evidence type="ECO:0000256" key="3">
    <source>
        <dbReference type="ARBA" id="ARBA00023125"/>
    </source>
</evidence>
<dbReference type="Pfam" id="PF00126">
    <property type="entry name" value="HTH_1"/>
    <property type="match status" value="1"/>
</dbReference>
<dbReference type="GO" id="GO:0006351">
    <property type="term" value="P:DNA-templated transcription"/>
    <property type="evidence" value="ECO:0007669"/>
    <property type="project" value="TreeGrafter"/>
</dbReference>
<dbReference type="FunFam" id="1.10.10.10:FF:000001">
    <property type="entry name" value="LysR family transcriptional regulator"/>
    <property type="match status" value="1"/>
</dbReference>
<dbReference type="InterPro" id="IPR000847">
    <property type="entry name" value="LysR_HTH_N"/>
</dbReference>
<comment type="similarity">
    <text evidence="1">Belongs to the LysR transcriptional regulatory family.</text>
</comment>
<dbReference type="CDD" id="cd08476">
    <property type="entry name" value="PBP2_CrgA_like_7"/>
    <property type="match status" value="1"/>
</dbReference>
<dbReference type="SUPFAM" id="SSF46785">
    <property type="entry name" value="Winged helix' DNA-binding domain"/>
    <property type="match status" value="1"/>
</dbReference>
<dbReference type="InterPro" id="IPR036390">
    <property type="entry name" value="WH_DNA-bd_sf"/>
</dbReference>
<evidence type="ECO:0000256" key="2">
    <source>
        <dbReference type="ARBA" id="ARBA00023015"/>
    </source>
</evidence>
<sequence length="295" mass="32642">MDSLGALGAFVQAADSNGFTEAGRRLGVSPSAVSKAVGRLEERLGVRLFHRSTRTIALTAEGSRFLERCRRILCEVEAAEAELTQTQAEPQGRLRVSLPSMGILFMPKFADFKRRYPLIEVELDFSDRLVDVIDEGFDAVIRTGDPADSRLMVRKFGSFRRVLVASPAYLELHGRPSRPEDLIDHACLIFRYATTGKLDRWPLHRDGELLAIDLPTTVVMNTLEPQICLAEHGLGIACIPDLAIHRQLQAGTLVTVLDDCMPVTTGLSVLWPSSRQLSPKLRVFVDFAAECLLEA</sequence>
<proteinExistence type="inferred from homology"/>
<dbReference type="PANTHER" id="PTHR30537">
    <property type="entry name" value="HTH-TYPE TRANSCRIPTIONAL REGULATOR"/>
    <property type="match status" value="1"/>
</dbReference>
<dbReference type="GO" id="GO:0003700">
    <property type="term" value="F:DNA-binding transcription factor activity"/>
    <property type="evidence" value="ECO:0007669"/>
    <property type="project" value="InterPro"/>
</dbReference>
<dbReference type="GO" id="GO:0043565">
    <property type="term" value="F:sequence-specific DNA binding"/>
    <property type="evidence" value="ECO:0007669"/>
    <property type="project" value="TreeGrafter"/>
</dbReference>
<dbReference type="EMBL" id="JAPKNK010000006">
    <property type="protein sequence ID" value="MCX5570669.1"/>
    <property type="molecule type" value="Genomic_DNA"/>
</dbReference>
<keyword evidence="4" id="KW-0804">Transcription</keyword>
<organism evidence="6 7">
    <name type="scientific">Kaistia nematophila</name>
    <dbReference type="NCBI Taxonomy" id="2994654"/>
    <lineage>
        <taxon>Bacteria</taxon>
        <taxon>Pseudomonadati</taxon>
        <taxon>Pseudomonadota</taxon>
        <taxon>Alphaproteobacteria</taxon>
        <taxon>Hyphomicrobiales</taxon>
        <taxon>Kaistiaceae</taxon>
        <taxon>Kaistia</taxon>
    </lineage>
</organism>
<evidence type="ECO:0000256" key="1">
    <source>
        <dbReference type="ARBA" id="ARBA00009437"/>
    </source>
</evidence>
<dbReference type="Gene3D" id="3.40.190.290">
    <property type="match status" value="1"/>
</dbReference>
<dbReference type="Proteomes" id="UP001144805">
    <property type="component" value="Unassembled WGS sequence"/>
</dbReference>
<evidence type="ECO:0000259" key="5">
    <source>
        <dbReference type="PROSITE" id="PS50931"/>
    </source>
</evidence>
<dbReference type="InterPro" id="IPR005119">
    <property type="entry name" value="LysR_subst-bd"/>
</dbReference>
<evidence type="ECO:0000313" key="6">
    <source>
        <dbReference type="EMBL" id="MCX5570669.1"/>
    </source>
</evidence>
<dbReference type="Gene3D" id="1.10.10.10">
    <property type="entry name" value="Winged helix-like DNA-binding domain superfamily/Winged helix DNA-binding domain"/>
    <property type="match status" value="1"/>
</dbReference>